<dbReference type="PANTHER" id="PTHR15503">
    <property type="entry name" value="LDOC1 RELATED"/>
    <property type="match status" value="1"/>
</dbReference>
<dbReference type="InterPro" id="IPR032567">
    <property type="entry name" value="RTL1-rel"/>
</dbReference>
<dbReference type="Proteomes" id="UP001151760">
    <property type="component" value="Unassembled WGS sequence"/>
</dbReference>
<feature type="compositionally biased region" description="Basic and acidic residues" evidence="1">
    <location>
        <begin position="211"/>
        <end position="227"/>
    </location>
</feature>
<evidence type="ECO:0000259" key="2">
    <source>
        <dbReference type="Pfam" id="PF03732"/>
    </source>
</evidence>
<organism evidence="3 4">
    <name type="scientific">Tanacetum coccineum</name>
    <dbReference type="NCBI Taxonomy" id="301880"/>
    <lineage>
        <taxon>Eukaryota</taxon>
        <taxon>Viridiplantae</taxon>
        <taxon>Streptophyta</taxon>
        <taxon>Embryophyta</taxon>
        <taxon>Tracheophyta</taxon>
        <taxon>Spermatophyta</taxon>
        <taxon>Magnoliopsida</taxon>
        <taxon>eudicotyledons</taxon>
        <taxon>Gunneridae</taxon>
        <taxon>Pentapetalae</taxon>
        <taxon>asterids</taxon>
        <taxon>campanulids</taxon>
        <taxon>Asterales</taxon>
        <taxon>Asteraceae</taxon>
        <taxon>Asteroideae</taxon>
        <taxon>Anthemideae</taxon>
        <taxon>Anthemidinae</taxon>
        <taxon>Tanacetum</taxon>
    </lineage>
</organism>
<accession>A0ABQ5ANL4</accession>
<keyword evidence="3" id="KW-0695">RNA-directed DNA polymerase</keyword>
<keyword evidence="4" id="KW-1185">Reference proteome</keyword>
<evidence type="ECO:0000256" key="1">
    <source>
        <dbReference type="SAM" id="MobiDB-lite"/>
    </source>
</evidence>
<dbReference type="Pfam" id="PF08284">
    <property type="entry name" value="RVP_2"/>
    <property type="match status" value="1"/>
</dbReference>
<dbReference type="EMBL" id="BQNB010012445">
    <property type="protein sequence ID" value="GJT03649.1"/>
    <property type="molecule type" value="Genomic_DNA"/>
</dbReference>
<comment type="caution">
    <text evidence="3">The sequence shown here is derived from an EMBL/GenBank/DDBJ whole genome shotgun (WGS) entry which is preliminary data.</text>
</comment>
<evidence type="ECO:0000313" key="4">
    <source>
        <dbReference type="Proteomes" id="UP001151760"/>
    </source>
</evidence>
<dbReference type="InterPro" id="IPR021109">
    <property type="entry name" value="Peptidase_aspartic_dom_sf"/>
</dbReference>
<dbReference type="CDD" id="cd00303">
    <property type="entry name" value="retropepsin_like"/>
    <property type="match status" value="1"/>
</dbReference>
<reference evidence="3" key="2">
    <citation type="submission" date="2022-01" db="EMBL/GenBank/DDBJ databases">
        <authorList>
            <person name="Yamashiro T."/>
            <person name="Shiraishi A."/>
            <person name="Satake H."/>
            <person name="Nakayama K."/>
        </authorList>
    </citation>
    <scope>NUCLEOTIDE SEQUENCE</scope>
</reference>
<feature type="domain" description="Retrotransposon gag" evidence="2">
    <location>
        <begin position="118"/>
        <end position="204"/>
    </location>
</feature>
<dbReference type="Gene3D" id="4.10.60.10">
    <property type="entry name" value="Zinc finger, CCHC-type"/>
    <property type="match status" value="1"/>
</dbReference>
<gene>
    <name evidence="3" type="ORF">Tco_0838111</name>
</gene>
<reference evidence="3" key="1">
    <citation type="journal article" date="2022" name="Int. J. Mol. Sci.">
        <title>Draft Genome of Tanacetum Coccineum: Genomic Comparison of Closely Related Tanacetum-Family Plants.</title>
        <authorList>
            <person name="Yamashiro T."/>
            <person name="Shiraishi A."/>
            <person name="Nakayama K."/>
            <person name="Satake H."/>
        </authorList>
    </citation>
    <scope>NUCLEOTIDE SEQUENCE</scope>
</reference>
<feature type="region of interest" description="Disordered" evidence="1">
    <location>
        <begin position="199"/>
        <end position="232"/>
    </location>
</feature>
<name>A0ABQ5ANL4_9ASTR</name>
<protein>
    <submittedName>
        <fullName evidence="3">Reverse transcriptase domain-containing protein</fullName>
    </submittedName>
</protein>
<dbReference type="GO" id="GO:0003964">
    <property type="term" value="F:RNA-directed DNA polymerase activity"/>
    <property type="evidence" value="ECO:0007669"/>
    <property type="project" value="UniProtKB-KW"/>
</dbReference>
<sequence>MLVDALLQHKVKGQVDRLVDEVGGLENKRAKLVDELAIKVAEQLQDLLPTIVAQVGDHVSNQGNIGSQNDKAADDSIPKDDRNVNMGNAYICWVEKMEAIQDISGCGDNQKVKYSSGLLTSRALTWWSSKVRTKGRKATVGMTWEYFKALMKEEYCPSKEMQRLETEFWNHAMVRAGHSAYTDRFHKLARLVPQLVTPETKRIKRNGSLKRTGERRGDGEESSKEGNVKGNNKRARTGKVFAIITNPIRKEYRGSASKCTNCNFYHNPETPCRACTNCNRLGYFARDCKAGPRLVNPLNAKNPTAACGACYECGGTDRYKSACPRAFVIGADEALQDPDIVTDTFSLNNHYATMLFDSGADYSFVSTTFVPLFDIGPRSLGFSYEIEIVSGQLVEINKVIHDCNLEIKGHTFDTDLMPFGDTGASMSS</sequence>
<keyword evidence="3" id="KW-0808">Transferase</keyword>
<dbReference type="Gene3D" id="2.40.70.10">
    <property type="entry name" value="Acid Proteases"/>
    <property type="match status" value="1"/>
</dbReference>
<dbReference type="SUPFAM" id="SSF50630">
    <property type="entry name" value="Acid proteases"/>
    <property type="match status" value="1"/>
</dbReference>
<dbReference type="PANTHER" id="PTHR15503:SF42">
    <property type="entry name" value="ZINC FINGER, CCHC-TYPE, RETROTRANSPOSON GAG DOMAIN, ASPARTIC PEPTIDASE DOMAIN PROTEIN-RELATED"/>
    <property type="match status" value="1"/>
</dbReference>
<evidence type="ECO:0000313" key="3">
    <source>
        <dbReference type="EMBL" id="GJT03649.1"/>
    </source>
</evidence>
<dbReference type="Pfam" id="PF03732">
    <property type="entry name" value="Retrotrans_gag"/>
    <property type="match status" value="1"/>
</dbReference>
<keyword evidence="3" id="KW-0548">Nucleotidyltransferase</keyword>
<dbReference type="InterPro" id="IPR005162">
    <property type="entry name" value="Retrotrans_gag_dom"/>
</dbReference>
<proteinExistence type="predicted"/>